<evidence type="ECO:0000313" key="2">
    <source>
        <dbReference type="EMBL" id="CAB4620013.1"/>
    </source>
</evidence>
<proteinExistence type="predicted"/>
<dbReference type="EMBL" id="CAEZUP010000093">
    <property type="protein sequence ID" value="CAB4620013.1"/>
    <property type="molecule type" value="Genomic_DNA"/>
</dbReference>
<reference evidence="2" key="1">
    <citation type="submission" date="2020-05" db="EMBL/GenBank/DDBJ databases">
        <authorList>
            <person name="Chiriac C."/>
            <person name="Salcher M."/>
            <person name="Ghai R."/>
            <person name="Kavagutti S V."/>
        </authorList>
    </citation>
    <scope>NUCLEOTIDE SEQUENCE</scope>
</reference>
<evidence type="ECO:0000259" key="1">
    <source>
        <dbReference type="Pfam" id="PF23034"/>
    </source>
</evidence>
<sequence length="635" mass="65978">MKRYLWLLLSVACVSAGVAVVIVLSFGGSGNDVSQPASNPADIDSVEGVSPTTTIPTSDLVVAAVAASHSTSSEDSTNDESTVNTPTLTLGKLWVQPGDQLQVGTQGLAPQSNVRISIRSEVVELGEFIADASGIAFMDVTIPTSFADDPGLHTIVATGIDELGQQVEVMQPIRVGFDSSAPWIEPIGSAGAISLSADTVDVTAEGQVITMTSAVFDDLSGFDSGSIQWRGPNDTIFSCIATRIFLYGGGACVISAGDDLNGLYSSPIVLPSSSRPGAYEFISLGLRDKAGNQVNYVDPIHSEVTPGSVDMTTLGYRPGAFDFTVTSSGIIDFAPPTISPFGSNGAMTLSARNVDTSSSSKTIAAELQVQDDLSGFSRGGINWSNGDRSIATCISDQTFLFGGGECKRTSGDEFDGLYSSPVNFPANSRAGVYRFTSMTLIDNSGNQATYFDPANVQTSDSRWVDITTLGYSSGAFDITSTGTGDLIAPWIAAFGSPGAISLSTNSVNSSTGAQTVTLSLGVSDDLSGFESGTIQWTNGDITLFSCVAEQIYLYGGGACTRTSGDGISGNYSSPVRLPANGKAGIYRFMSLTLDDKSGNRVTYYDPANAPACGADCVDITTLGYRSGFLDISNGP</sequence>
<dbReference type="AlphaFoldDB" id="A0A6J6I5Z6"/>
<accession>A0A6J6I5Z6</accession>
<organism evidence="2">
    <name type="scientific">freshwater metagenome</name>
    <dbReference type="NCBI Taxonomy" id="449393"/>
    <lineage>
        <taxon>unclassified sequences</taxon>
        <taxon>metagenomes</taxon>
        <taxon>ecological metagenomes</taxon>
    </lineage>
</organism>
<dbReference type="InterPro" id="IPR055463">
    <property type="entry name" value="DUF7035"/>
</dbReference>
<gene>
    <name evidence="2" type="ORF">UFOPK1835_01704</name>
</gene>
<feature type="domain" description="DUF7035" evidence="1">
    <location>
        <begin position="352"/>
        <end position="454"/>
    </location>
</feature>
<dbReference type="Pfam" id="PF23034">
    <property type="entry name" value="DUF7035"/>
    <property type="match status" value="1"/>
</dbReference>
<name>A0A6J6I5Z6_9ZZZZ</name>
<protein>
    <submittedName>
        <fullName evidence="2">Unannotated protein</fullName>
    </submittedName>
</protein>